<sequence length="165" mass="18676">MAVPHVFIFPLPLQGPVNCMLKLAELLCLHQEIHVTFINTEYIHQRLLNYTDVLIRFAKYPNFKFVTIPDGLPEDNPRNGEQVGKIIEGVEKVSSPLFREMVMMTTTNYCAPTCLIVDGIFTFAVDIAKDAKIPLLYFDTISPCAIWTYLAVPKLIEDGEIPFKG</sequence>
<reference evidence="2 3" key="1">
    <citation type="journal article" date="2021" name="bioRxiv">
        <title>Chromosome-scale and haplotype-resolved genome assembly of a tetraploid potato cultivar.</title>
        <authorList>
            <person name="Sun H."/>
            <person name="Jiao W.-B."/>
            <person name="Krause K."/>
            <person name="Campoy J.A."/>
            <person name="Goel M."/>
            <person name="Folz-Donahue K."/>
            <person name="Kukat C."/>
            <person name="Huettel B."/>
            <person name="Schneeberger K."/>
        </authorList>
    </citation>
    <scope>NUCLEOTIDE SEQUENCE [LARGE SCALE GENOMIC DNA]</scope>
    <source>
        <strain evidence="2">SolTubOtavaFocal</strain>
        <tissue evidence="2">Leaves</tissue>
    </source>
</reference>
<gene>
    <name evidence="2" type="ORF">KY290_017461</name>
</gene>
<protein>
    <submittedName>
        <fullName evidence="2">Uncharacterized protein</fullName>
    </submittedName>
</protein>
<dbReference type="PANTHER" id="PTHR11926">
    <property type="entry name" value="GLUCOSYL/GLUCURONOSYL TRANSFERASES"/>
    <property type="match status" value="1"/>
</dbReference>
<dbReference type="PANTHER" id="PTHR11926:SF1392">
    <property type="entry name" value="GLYCOSYLTRANSFERASE"/>
    <property type="match status" value="1"/>
</dbReference>
<accession>A0ABQ7VBC0</accession>
<dbReference type="EMBL" id="JAIVGD010000013">
    <property type="protein sequence ID" value="KAH0761388.1"/>
    <property type="molecule type" value="Genomic_DNA"/>
</dbReference>
<name>A0ABQ7VBC0_SOLTU</name>
<proteinExistence type="inferred from homology"/>
<comment type="similarity">
    <text evidence="1">Belongs to the UDP-glycosyltransferase family.</text>
</comment>
<evidence type="ECO:0000256" key="1">
    <source>
        <dbReference type="ARBA" id="ARBA00009995"/>
    </source>
</evidence>
<organism evidence="2 3">
    <name type="scientific">Solanum tuberosum</name>
    <name type="common">Potato</name>
    <dbReference type="NCBI Taxonomy" id="4113"/>
    <lineage>
        <taxon>Eukaryota</taxon>
        <taxon>Viridiplantae</taxon>
        <taxon>Streptophyta</taxon>
        <taxon>Embryophyta</taxon>
        <taxon>Tracheophyta</taxon>
        <taxon>Spermatophyta</taxon>
        <taxon>Magnoliopsida</taxon>
        <taxon>eudicotyledons</taxon>
        <taxon>Gunneridae</taxon>
        <taxon>Pentapetalae</taxon>
        <taxon>asterids</taxon>
        <taxon>lamiids</taxon>
        <taxon>Solanales</taxon>
        <taxon>Solanaceae</taxon>
        <taxon>Solanoideae</taxon>
        <taxon>Solaneae</taxon>
        <taxon>Solanum</taxon>
    </lineage>
</organism>
<keyword evidence="3" id="KW-1185">Reference proteome</keyword>
<dbReference type="Proteomes" id="UP000826656">
    <property type="component" value="Unassembled WGS sequence"/>
</dbReference>
<evidence type="ECO:0000313" key="3">
    <source>
        <dbReference type="Proteomes" id="UP000826656"/>
    </source>
</evidence>
<evidence type="ECO:0000313" key="2">
    <source>
        <dbReference type="EMBL" id="KAH0761388.1"/>
    </source>
</evidence>
<dbReference type="SUPFAM" id="SSF53756">
    <property type="entry name" value="UDP-Glycosyltransferase/glycogen phosphorylase"/>
    <property type="match status" value="1"/>
</dbReference>
<dbReference type="Gene3D" id="3.40.50.2000">
    <property type="entry name" value="Glycogen Phosphorylase B"/>
    <property type="match status" value="1"/>
</dbReference>
<comment type="caution">
    <text evidence="2">The sequence shown here is derived from an EMBL/GenBank/DDBJ whole genome shotgun (WGS) entry which is preliminary data.</text>
</comment>